<reference evidence="3 4" key="3">
    <citation type="journal article" date="2013" name="Rice">
        <title>Improvement of the Oryza sativa Nipponbare reference genome using next generation sequence and optical map data.</title>
        <authorList>
            <person name="Kawahara Y."/>
            <person name="de la Bastide M."/>
            <person name="Hamilton J.P."/>
            <person name="Kanamori H."/>
            <person name="McCombie W.R."/>
            <person name="Ouyang S."/>
            <person name="Schwartz D.C."/>
            <person name="Tanaka T."/>
            <person name="Wu J."/>
            <person name="Zhou S."/>
            <person name="Childs K.L."/>
            <person name="Davidson R.M."/>
            <person name="Lin H."/>
            <person name="Quesada-Ocampo L."/>
            <person name="Vaillancourt B."/>
            <person name="Sakai H."/>
            <person name="Lee S.S."/>
            <person name="Kim J."/>
            <person name="Numa H."/>
            <person name="Itoh T."/>
            <person name="Buell C.R."/>
            <person name="Matsumoto T."/>
        </authorList>
    </citation>
    <scope>NUCLEOTIDE SEQUENCE [LARGE SCALE GENOMIC DNA]</scope>
    <source>
        <strain evidence="4">cv. Nipponbare</strain>
    </source>
</reference>
<dbReference type="Gramene" id="Os05t0521400-01">
    <property type="protein sequence ID" value="Os05t0521400-01"/>
    <property type="gene ID" value="Os05g0521400"/>
</dbReference>
<dbReference type="AlphaFoldDB" id="A0A0P0WPQ2"/>
<keyword evidence="4" id="KW-1185">Reference proteome</keyword>
<reference evidence="4" key="1">
    <citation type="journal article" date="2005" name="Nature">
        <title>The map-based sequence of the rice genome.</title>
        <authorList>
            <consortium name="International rice genome sequencing project (IRGSP)"/>
            <person name="Matsumoto T."/>
            <person name="Wu J."/>
            <person name="Kanamori H."/>
            <person name="Katayose Y."/>
            <person name="Fujisawa M."/>
            <person name="Namiki N."/>
            <person name="Mizuno H."/>
            <person name="Yamamoto K."/>
            <person name="Antonio B.A."/>
            <person name="Baba T."/>
            <person name="Sakata K."/>
            <person name="Nagamura Y."/>
            <person name="Aoki H."/>
            <person name="Arikawa K."/>
            <person name="Arita K."/>
            <person name="Bito T."/>
            <person name="Chiden Y."/>
            <person name="Fujitsuka N."/>
            <person name="Fukunaka R."/>
            <person name="Hamada M."/>
            <person name="Harada C."/>
            <person name="Hayashi A."/>
            <person name="Hijishita S."/>
            <person name="Honda M."/>
            <person name="Hosokawa S."/>
            <person name="Ichikawa Y."/>
            <person name="Idonuma A."/>
            <person name="Iijima M."/>
            <person name="Ikeda M."/>
            <person name="Ikeno M."/>
            <person name="Ito K."/>
            <person name="Ito S."/>
            <person name="Ito T."/>
            <person name="Ito Y."/>
            <person name="Ito Y."/>
            <person name="Iwabuchi A."/>
            <person name="Kamiya K."/>
            <person name="Karasawa W."/>
            <person name="Kurita K."/>
            <person name="Katagiri S."/>
            <person name="Kikuta A."/>
            <person name="Kobayashi H."/>
            <person name="Kobayashi N."/>
            <person name="Machita K."/>
            <person name="Maehara T."/>
            <person name="Masukawa M."/>
            <person name="Mizubayashi T."/>
            <person name="Mukai Y."/>
            <person name="Nagasaki H."/>
            <person name="Nagata Y."/>
            <person name="Naito S."/>
            <person name="Nakashima M."/>
            <person name="Nakama Y."/>
            <person name="Nakamichi Y."/>
            <person name="Nakamura M."/>
            <person name="Meguro A."/>
            <person name="Negishi M."/>
            <person name="Ohta I."/>
            <person name="Ohta T."/>
            <person name="Okamoto M."/>
            <person name="Ono N."/>
            <person name="Saji S."/>
            <person name="Sakaguchi M."/>
            <person name="Sakai K."/>
            <person name="Shibata M."/>
            <person name="Shimokawa T."/>
            <person name="Song J."/>
            <person name="Takazaki Y."/>
            <person name="Terasawa K."/>
            <person name="Tsugane M."/>
            <person name="Tsuji K."/>
            <person name="Ueda S."/>
            <person name="Waki K."/>
            <person name="Yamagata H."/>
            <person name="Yamamoto M."/>
            <person name="Yamamoto S."/>
            <person name="Yamane H."/>
            <person name="Yoshiki S."/>
            <person name="Yoshihara R."/>
            <person name="Yukawa K."/>
            <person name="Zhong H."/>
            <person name="Yano M."/>
            <person name="Yuan Q."/>
            <person name="Ouyang S."/>
            <person name="Liu J."/>
            <person name="Jones K.M."/>
            <person name="Gansberger K."/>
            <person name="Moffat K."/>
            <person name="Hill J."/>
            <person name="Bera J."/>
            <person name="Fadrosh D."/>
            <person name="Jin S."/>
            <person name="Johri S."/>
            <person name="Kim M."/>
            <person name="Overton L."/>
            <person name="Reardon M."/>
            <person name="Tsitrin T."/>
            <person name="Vuong H."/>
            <person name="Weaver B."/>
            <person name="Ciecko A."/>
            <person name="Tallon L."/>
            <person name="Jackson J."/>
            <person name="Pai G."/>
            <person name="Aken S.V."/>
            <person name="Utterback T."/>
            <person name="Reidmuller S."/>
            <person name="Feldblyum T."/>
            <person name="Hsiao J."/>
            <person name="Zismann V."/>
            <person name="Iobst S."/>
            <person name="de Vazeille A.R."/>
            <person name="Buell C.R."/>
            <person name="Ying K."/>
            <person name="Li Y."/>
            <person name="Lu T."/>
            <person name="Huang Y."/>
            <person name="Zhao Q."/>
            <person name="Feng Q."/>
            <person name="Zhang L."/>
            <person name="Zhu J."/>
            <person name="Weng Q."/>
            <person name="Mu J."/>
            <person name="Lu Y."/>
            <person name="Fan D."/>
            <person name="Liu Y."/>
            <person name="Guan J."/>
            <person name="Zhang Y."/>
            <person name="Yu S."/>
            <person name="Liu X."/>
            <person name="Zhang Y."/>
            <person name="Hong G."/>
            <person name="Han B."/>
            <person name="Choisne N."/>
            <person name="Demange N."/>
            <person name="Orjeda G."/>
            <person name="Samain S."/>
            <person name="Cattolico L."/>
            <person name="Pelletier E."/>
            <person name="Couloux A."/>
            <person name="Segurens B."/>
            <person name="Wincker P."/>
            <person name="D'Hont A."/>
            <person name="Scarpelli C."/>
            <person name="Weissenbach J."/>
            <person name="Salanoubat M."/>
            <person name="Quetier F."/>
            <person name="Yu Y."/>
            <person name="Kim H.R."/>
            <person name="Rambo T."/>
            <person name="Currie J."/>
            <person name="Collura K."/>
            <person name="Luo M."/>
            <person name="Yang T."/>
            <person name="Ammiraju J.S.S."/>
            <person name="Engler F."/>
            <person name="Soderlund C."/>
            <person name="Wing R.A."/>
            <person name="Palmer L.E."/>
            <person name="de la Bastide M."/>
            <person name="Spiegel L."/>
            <person name="Nascimento L."/>
            <person name="Zutavern T."/>
            <person name="O'Shaughnessy A."/>
            <person name="Dike S."/>
            <person name="Dedhia N."/>
            <person name="Preston R."/>
            <person name="Balija V."/>
            <person name="McCombie W.R."/>
            <person name="Chow T."/>
            <person name="Chen H."/>
            <person name="Chung M."/>
            <person name="Chen C."/>
            <person name="Shaw J."/>
            <person name="Wu H."/>
            <person name="Hsiao K."/>
            <person name="Chao Y."/>
            <person name="Chu M."/>
            <person name="Cheng C."/>
            <person name="Hour A."/>
            <person name="Lee P."/>
            <person name="Lin S."/>
            <person name="Lin Y."/>
            <person name="Liou J."/>
            <person name="Liu S."/>
            <person name="Hsing Y."/>
            <person name="Raghuvanshi S."/>
            <person name="Mohanty A."/>
            <person name="Bharti A.K."/>
            <person name="Gaur A."/>
            <person name="Gupta V."/>
            <person name="Kumar D."/>
            <person name="Ravi V."/>
            <person name="Vij S."/>
            <person name="Kapur A."/>
            <person name="Khurana P."/>
            <person name="Khurana P."/>
            <person name="Khurana J.P."/>
            <person name="Tyagi A.K."/>
            <person name="Gaikwad K."/>
            <person name="Singh A."/>
            <person name="Dalal V."/>
            <person name="Srivastava S."/>
            <person name="Dixit A."/>
            <person name="Pal A.K."/>
            <person name="Ghazi I.A."/>
            <person name="Yadav M."/>
            <person name="Pandit A."/>
            <person name="Bhargava A."/>
            <person name="Sureshbabu K."/>
            <person name="Batra K."/>
            <person name="Sharma T.R."/>
            <person name="Mohapatra T."/>
            <person name="Singh N.K."/>
            <person name="Messing J."/>
            <person name="Nelson A.B."/>
            <person name="Fuks G."/>
            <person name="Kavchok S."/>
            <person name="Keizer G."/>
            <person name="Linton E."/>
            <person name="Llaca V."/>
            <person name="Song R."/>
            <person name="Tanyolac B."/>
            <person name="Young S."/>
            <person name="Ho-Il K."/>
            <person name="Hahn J.H."/>
            <person name="Sangsakoo G."/>
            <person name="Vanavichit A."/>
            <person name="de Mattos Luiz.A.T."/>
            <person name="Zimmer P.D."/>
            <person name="Malone G."/>
            <person name="Dellagostin O."/>
            <person name="de Oliveira A.C."/>
            <person name="Bevan M."/>
            <person name="Bancroft I."/>
            <person name="Minx P."/>
            <person name="Cordum H."/>
            <person name="Wilson R."/>
            <person name="Cheng Z."/>
            <person name="Jin W."/>
            <person name="Jiang J."/>
            <person name="Leong S.A."/>
            <person name="Iwama H."/>
            <person name="Gojobori T."/>
            <person name="Itoh T."/>
            <person name="Niimura Y."/>
            <person name="Fujii Y."/>
            <person name="Habara T."/>
            <person name="Sakai H."/>
            <person name="Sato Y."/>
            <person name="Wilson G."/>
            <person name="Kumar K."/>
            <person name="McCouch S."/>
            <person name="Juretic N."/>
            <person name="Hoen D."/>
            <person name="Wright S."/>
            <person name="Bruskiewich R."/>
            <person name="Bureau T."/>
            <person name="Miyao A."/>
            <person name="Hirochika H."/>
            <person name="Nishikawa T."/>
            <person name="Kadowaki K."/>
            <person name="Sugiura M."/>
            <person name="Burr B."/>
            <person name="Sasaki T."/>
        </authorList>
    </citation>
    <scope>NUCLEOTIDE SEQUENCE [LARGE SCALE GENOMIC DNA]</scope>
    <source>
        <strain evidence="4">cv. Nipponbare</strain>
    </source>
</reference>
<dbReference type="InterPro" id="IPR036047">
    <property type="entry name" value="F-box-like_dom_sf"/>
</dbReference>
<name>A0A0P0WPQ2_ORYSJ</name>
<protein>
    <submittedName>
        <fullName evidence="3">Os05g0521400 protein</fullName>
    </submittedName>
</protein>
<evidence type="ECO:0000259" key="2">
    <source>
        <dbReference type="Pfam" id="PF00646"/>
    </source>
</evidence>
<reference evidence="3 4" key="2">
    <citation type="journal article" date="2013" name="Plant Cell Physiol.">
        <title>Rice Annotation Project Database (RAP-DB): an integrative and interactive database for rice genomics.</title>
        <authorList>
            <person name="Sakai H."/>
            <person name="Lee S.S."/>
            <person name="Tanaka T."/>
            <person name="Numa H."/>
            <person name="Kim J."/>
            <person name="Kawahara Y."/>
            <person name="Wakimoto H."/>
            <person name="Yang C.C."/>
            <person name="Iwamoto M."/>
            <person name="Abe T."/>
            <person name="Yamada Y."/>
            <person name="Muto A."/>
            <person name="Inokuchi H."/>
            <person name="Ikemura T."/>
            <person name="Matsumoto T."/>
            <person name="Sasaki T."/>
            <person name="Itoh T."/>
        </authorList>
    </citation>
    <scope>NUCLEOTIDE SEQUENCE [LARGE SCALE GENOMIC DNA]</scope>
    <source>
        <strain evidence="4">cv. Nipponbare</strain>
    </source>
</reference>
<sequence length="84" mass="9703">MMRDSKRTRSAPPREPLEMTEDMTPRSKRRKFVPFGEGAVLPEEMLTEVFLRLPIKSILRFRAACHSSKFQLHCGVHVLAIEAH</sequence>
<feature type="region of interest" description="Disordered" evidence="1">
    <location>
        <begin position="1"/>
        <end position="25"/>
    </location>
</feature>
<evidence type="ECO:0000313" key="3">
    <source>
        <dbReference type="EMBL" id="BAS94944.1"/>
    </source>
</evidence>
<dbReference type="Pfam" id="PF00646">
    <property type="entry name" value="F-box"/>
    <property type="match status" value="1"/>
</dbReference>
<proteinExistence type="predicted"/>
<dbReference type="EMBL" id="AP014961">
    <property type="protein sequence ID" value="BAS94944.1"/>
    <property type="molecule type" value="Genomic_DNA"/>
</dbReference>
<dbReference type="InParanoid" id="A0A0P0WPQ2"/>
<dbReference type="Proteomes" id="UP000059680">
    <property type="component" value="Chromosome 5"/>
</dbReference>
<organism evidence="3 4">
    <name type="scientific">Oryza sativa subsp. japonica</name>
    <name type="common">Rice</name>
    <dbReference type="NCBI Taxonomy" id="39947"/>
    <lineage>
        <taxon>Eukaryota</taxon>
        <taxon>Viridiplantae</taxon>
        <taxon>Streptophyta</taxon>
        <taxon>Embryophyta</taxon>
        <taxon>Tracheophyta</taxon>
        <taxon>Spermatophyta</taxon>
        <taxon>Magnoliopsida</taxon>
        <taxon>Liliopsida</taxon>
        <taxon>Poales</taxon>
        <taxon>Poaceae</taxon>
        <taxon>BOP clade</taxon>
        <taxon>Oryzoideae</taxon>
        <taxon>Oryzeae</taxon>
        <taxon>Oryzinae</taxon>
        <taxon>Oryza</taxon>
        <taxon>Oryza sativa</taxon>
    </lineage>
</organism>
<evidence type="ECO:0000313" key="4">
    <source>
        <dbReference type="Proteomes" id="UP000059680"/>
    </source>
</evidence>
<dbReference type="SUPFAM" id="SSF81383">
    <property type="entry name" value="F-box domain"/>
    <property type="match status" value="1"/>
</dbReference>
<dbReference type="PaxDb" id="39947-A0A0P0WPQ2"/>
<feature type="domain" description="F-box" evidence="2">
    <location>
        <begin position="41"/>
        <end position="69"/>
    </location>
</feature>
<accession>A0A0P0WPQ2</accession>
<dbReference type="InterPro" id="IPR001810">
    <property type="entry name" value="F-box_dom"/>
</dbReference>
<evidence type="ECO:0000256" key="1">
    <source>
        <dbReference type="SAM" id="MobiDB-lite"/>
    </source>
</evidence>
<gene>
    <name evidence="3" type="ordered locus">Os05g0521400</name>
    <name evidence="3" type="ORF">OSNPB_050521400</name>
</gene>